<name>A0A1W1DVW4_9ZZZZ</name>
<dbReference type="AlphaFoldDB" id="A0A1W1DVW4"/>
<sequence>MKVTYQEFIDIIDAVGKATNEHKALIKRVFKEATGKEYKQPVKWYRKNKNADIKNALALAGFKRGFSVRAEKTMGALSEYQGKCDESSHNRFDLSWEVEKDTRDFILAVEIEMSVEMSHITKDFRKLVENQSDCLKVIICQAKSKYDESELLKEMQKIISEQKSKPTKPKGTFVLTIWSWESEDNKGNKGKFIHKII</sequence>
<protein>
    <submittedName>
        <fullName evidence="1">Uncharacterized protein</fullName>
    </submittedName>
</protein>
<dbReference type="EMBL" id="FPHY01000043">
    <property type="protein sequence ID" value="SFV85709.1"/>
    <property type="molecule type" value="Genomic_DNA"/>
</dbReference>
<proteinExistence type="predicted"/>
<reference evidence="1" key="1">
    <citation type="submission" date="2016-10" db="EMBL/GenBank/DDBJ databases">
        <authorList>
            <person name="de Groot N.N."/>
        </authorList>
    </citation>
    <scope>NUCLEOTIDE SEQUENCE</scope>
</reference>
<evidence type="ECO:0000313" key="1">
    <source>
        <dbReference type="EMBL" id="SFV85709.1"/>
    </source>
</evidence>
<gene>
    <name evidence="1" type="ORF">MNB_SUP05-SYMBIONT-4-872</name>
</gene>
<organism evidence="1">
    <name type="scientific">hydrothermal vent metagenome</name>
    <dbReference type="NCBI Taxonomy" id="652676"/>
    <lineage>
        <taxon>unclassified sequences</taxon>
        <taxon>metagenomes</taxon>
        <taxon>ecological metagenomes</taxon>
    </lineage>
</organism>
<accession>A0A1W1DVW4</accession>